<dbReference type="PANTHER" id="PTHR42241:SF2">
    <property type="entry name" value="HYPOTHETICAL MEMBRANE PROTEIN, CONSERVED, DUF998 FAMILY"/>
    <property type="match status" value="1"/>
</dbReference>
<keyword evidence="3" id="KW-1185">Reference proteome</keyword>
<dbReference type="RefSeq" id="WP_267625141.1">
    <property type="nucleotide sequence ID" value="NZ_JAODIW010000010.1"/>
</dbReference>
<sequence>MHRHAAALLSGFAAPLVTLSAILAATLVSPTFAWGSSALSDLGVAPATALLFNGGLVVGGLLALPYTAVLWDADPEPLSRAAAASLALAAVAMGLVGVFPSDQPLHVPVAVAFFLLLTVTMVLDGLARRDTTTGSVALRQAGVHVVVWVGWILGYVPGGLAVPEIVGAALFGVWVLLLSPIALWGRKERETAATTAE</sequence>
<gene>
    <name evidence="2" type="ORF">ACFO0N_01930</name>
</gene>
<dbReference type="Pfam" id="PF06197">
    <property type="entry name" value="DUF998"/>
    <property type="match status" value="1"/>
</dbReference>
<dbReference type="SUPFAM" id="SSF103473">
    <property type="entry name" value="MFS general substrate transporter"/>
    <property type="match status" value="1"/>
</dbReference>
<accession>A0ABD5P798</accession>
<feature type="transmembrane region" description="Helical" evidence="1">
    <location>
        <begin position="136"/>
        <end position="153"/>
    </location>
</feature>
<dbReference type="InterPro" id="IPR036259">
    <property type="entry name" value="MFS_trans_sf"/>
</dbReference>
<dbReference type="EMBL" id="JBHSDS010000002">
    <property type="protein sequence ID" value="MFC4356702.1"/>
    <property type="molecule type" value="Genomic_DNA"/>
</dbReference>
<feature type="transmembrane region" description="Helical" evidence="1">
    <location>
        <begin position="165"/>
        <end position="184"/>
    </location>
</feature>
<dbReference type="AlphaFoldDB" id="A0ABD5P798"/>
<name>A0ABD5P798_9EURY</name>
<evidence type="ECO:0000313" key="3">
    <source>
        <dbReference type="Proteomes" id="UP001595921"/>
    </source>
</evidence>
<feature type="transmembrane region" description="Helical" evidence="1">
    <location>
        <begin position="105"/>
        <end position="124"/>
    </location>
</feature>
<evidence type="ECO:0000313" key="2">
    <source>
        <dbReference type="EMBL" id="MFC4356702.1"/>
    </source>
</evidence>
<evidence type="ECO:0000256" key="1">
    <source>
        <dbReference type="SAM" id="Phobius"/>
    </source>
</evidence>
<dbReference type="Proteomes" id="UP001595921">
    <property type="component" value="Unassembled WGS sequence"/>
</dbReference>
<comment type="caution">
    <text evidence="2">The sequence shown here is derived from an EMBL/GenBank/DDBJ whole genome shotgun (WGS) entry which is preliminary data.</text>
</comment>
<keyword evidence="1" id="KW-0472">Membrane</keyword>
<keyword evidence="1" id="KW-0812">Transmembrane</keyword>
<dbReference type="InterPro" id="IPR009339">
    <property type="entry name" value="DUF998"/>
</dbReference>
<organism evidence="2 3">
    <name type="scientific">Halobium salinum</name>
    <dbReference type="NCBI Taxonomy" id="1364940"/>
    <lineage>
        <taxon>Archaea</taxon>
        <taxon>Methanobacteriati</taxon>
        <taxon>Methanobacteriota</taxon>
        <taxon>Stenosarchaea group</taxon>
        <taxon>Halobacteria</taxon>
        <taxon>Halobacteriales</taxon>
        <taxon>Haloferacaceae</taxon>
        <taxon>Halobium</taxon>
    </lineage>
</organism>
<reference evidence="2 3" key="1">
    <citation type="journal article" date="2019" name="Int. J. Syst. Evol. Microbiol.">
        <title>The Global Catalogue of Microorganisms (GCM) 10K type strain sequencing project: providing services to taxonomists for standard genome sequencing and annotation.</title>
        <authorList>
            <consortium name="The Broad Institute Genomics Platform"/>
            <consortium name="The Broad Institute Genome Sequencing Center for Infectious Disease"/>
            <person name="Wu L."/>
            <person name="Ma J."/>
        </authorList>
    </citation>
    <scope>NUCLEOTIDE SEQUENCE [LARGE SCALE GENOMIC DNA]</scope>
    <source>
        <strain evidence="2 3">CGMCC 1.12553</strain>
    </source>
</reference>
<feature type="transmembrane region" description="Helical" evidence="1">
    <location>
        <begin position="81"/>
        <end position="99"/>
    </location>
</feature>
<protein>
    <submittedName>
        <fullName evidence="2">DUF998 domain-containing protein</fullName>
    </submittedName>
</protein>
<keyword evidence="1" id="KW-1133">Transmembrane helix</keyword>
<dbReference type="PANTHER" id="PTHR42241">
    <property type="entry name" value="HYPOTHETICAL MEMBRANE PROTEIN, CONSERVED, DUF998 FAMILY"/>
    <property type="match status" value="1"/>
</dbReference>
<feature type="transmembrane region" description="Helical" evidence="1">
    <location>
        <begin position="48"/>
        <end position="69"/>
    </location>
</feature>
<proteinExistence type="predicted"/>